<dbReference type="HOGENOM" id="CLU_089876_12_0_1"/>
<dbReference type="Pfam" id="PF03061">
    <property type="entry name" value="4HBT"/>
    <property type="match status" value="1"/>
</dbReference>
<dbReference type="GO" id="GO:0047617">
    <property type="term" value="F:fatty acyl-CoA hydrolase activity"/>
    <property type="evidence" value="ECO:0007669"/>
    <property type="project" value="InterPro"/>
</dbReference>
<dbReference type="SUPFAM" id="SSF54637">
    <property type="entry name" value="Thioesterase/thiol ester dehydrase-isomerase"/>
    <property type="match status" value="1"/>
</dbReference>
<accession>A0A061H4Y9</accession>
<dbReference type="CDD" id="cd03443">
    <property type="entry name" value="PaaI_thioesterase"/>
    <property type="match status" value="1"/>
</dbReference>
<dbReference type="Gene3D" id="3.10.129.10">
    <property type="entry name" value="Hotdog Thioesterase"/>
    <property type="match status" value="1"/>
</dbReference>
<dbReference type="EMBL" id="KE361651">
    <property type="protein sequence ID" value="EPQ25711.1"/>
    <property type="molecule type" value="Genomic_DNA"/>
</dbReference>
<evidence type="ECO:0000256" key="2">
    <source>
        <dbReference type="ARBA" id="ARBA00022801"/>
    </source>
</evidence>
<organism evidence="4 5">
    <name type="scientific">Pseudozyma flocculosa PF-1</name>
    <dbReference type="NCBI Taxonomy" id="1277687"/>
    <lineage>
        <taxon>Eukaryota</taxon>
        <taxon>Fungi</taxon>
        <taxon>Dikarya</taxon>
        <taxon>Basidiomycota</taxon>
        <taxon>Ustilaginomycotina</taxon>
        <taxon>Ustilaginomycetes</taxon>
        <taxon>Ustilaginales</taxon>
        <taxon>Ustilaginaceae</taxon>
        <taxon>Pseudozyma</taxon>
    </lineage>
</organism>
<dbReference type="InterPro" id="IPR006683">
    <property type="entry name" value="Thioestr_dom"/>
</dbReference>
<feature type="domain" description="Thioesterase" evidence="3">
    <location>
        <begin position="65"/>
        <end position="141"/>
    </location>
</feature>
<dbReference type="InterPro" id="IPR003736">
    <property type="entry name" value="PAAI_dom"/>
</dbReference>
<dbReference type="InterPro" id="IPR039298">
    <property type="entry name" value="ACOT13"/>
</dbReference>
<proteinExistence type="inferred from homology"/>
<evidence type="ECO:0000256" key="1">
    <source>
        <dbReference type="ARBA" id="ARBA00008324"/>
    </source>
</evidence>
<comment type="similarity">
    <text evidence="1">Belongs to the thioesterase PaaI family.</text>
</comment>
<dbReference type="AlphaFoldDB" id="A0A061H4Y9"/>
<dbReference type="GeneID" id="19320776"/>
<dbReference type="InterPro" id="IPR029069">
    <property type="entry name" value="HotDog_dom_sf"/>
</dbReference>
<dbReference type="PANTHER" id="PTHR21660">
    <property type="entry name" value="THIOESTERASE SUPERFAMILY MEMBER-RELATED"/>
    <property type="match status" value="1"/>
</dbReference>
<sequence length="159" mass="17040">MASQQQQQPAEQLPVTLQQLNLVHAKVLEANPVYTFLLSDLTLTSVAPGVVTAELPVTRNLMNSHNILHGCTSATIIDWIGGIVIASTSPDRFQKRGVSVDIHVTYVGAAKEGETLLIKGTAQKVGSRLAFINVEVKARKPGSTDERVVVTGSHTKFVG</sequence>
<dbReference type="PANTHER" id="PTHR21660:SF11">
    <property type="entry name" value="FAMILY PROTEIN, PUTATIVE (AFU_ORTHOLOGUE AFUA_4G04355)-RELATED"/>
    <property type="match status" value="1"/>
</dbReference>
<dbReference type="RefSeq" id="XP_007882442.1">
    <property type="nucleotide sequence ID" value="XM_007884251.1"/>
</dbReference>
<gene>
    <name evidence="4" type="ORF">PFL1_06705</name>
</gene>
<dbReference type="Proteomes" id="UP000053664">
    <property type="component" value="Unassembled WGS sequence"/>
</dbReference>
<evidence type="ECO:0000313" key="4">
    <source>
        <dbReference type="EMBL" id="EPQ25711.1"/>
    </source>
</evidence>
<dbReference type="NCBIfam" id="TIGR00369">
    <property type="entry name" value="unchar_dom_1"/>
    <property type="match status" value="1"/>
</dbReference>
<protein>
    <recommendedName>
        <fullName evidence="3">Thioesterase domain-containing protein</fullName>
    </recommendedName>
</protein>
<reference evidence="4 5" key="1">
    <citation type="journal article" date="2013" name="Plant Cell">
        <title>The transition from a phytopathogenic smut ancestor to an anamorphic biocontrol agent deciphered by comparative whole-genome analysis.</title>
        <authorList>
            <person name="Lefebvre F."/>
            <person name="Joly D.L."/>
            <person name="Labbe C."/>
            <person name="Teichmann B."/>
            <person name="Linning R."/>
            <person name="Belzile F."/>
            <person name="Bakkeren G."/>
            <person name="Belanger R.R."/>
        </authorList>
    </citation>
    <scope>NUCLEOTIDE SEQUENCE [LARGE SCALE GENOMIC DNA]</scope>
    <source>
        <strain evidence="4 5">PF-1</strain>
    </source>
</reference>
<dbReference type="eggNOG" id="KOG3328">
    <property type="taxonomic scope" value="Eukaryota"/>
</dbReference>
<evidence type="ECO:0000259" key="3">
    <source>
        <dbReference type="Pfam" id="PF03061"/>
    </source>
</evidence>
<dbReference type="OrthoDB" id="46529at2759"/>
<dbReference type="FunFam" id="3.10.129.10:FF:000033">
    <property type="entry name" value="acyl-coenzyme A thioesterase 13"/>
    <property type="match status" value="1"/>
</dbReference>
<name>A0A061H4Y9_9BASI</name>
<dbReference type="KEGG" id="pfp:PFL1_06705"/>
<keyword evidence="2" id="KW-0378">Hydrolase</keyword>
<evidence type="ECO:0000313" key="5">
    <source>
        <dbReference type="Proteomes" id="UP000053664"/>
    </source>
</evidence>